<dbReference type="AlphaFoldDB" id="A0AAD9KPD3"/>
<keyword evidence="2" id="KW-1185">Reference proteome</keyword>
<protein>
    <submittedName>
        <fullName evidence="1">Uncharacterized protein</fullName>
    </submittedName>
</protein>
<sequence>MCRRERHTPRHCRPVNQTLTTWIPTYLMLMTGKILQPRNHLAMHSVRLLRPMAVTMTITSHLQSHQKAQ</sequence>
<reference evidence="1" key="1">
    <citation type="journal article" date="2023" name="Mol. Biol. Evol.">
        <title>Third-Generation Sequencing Reveals the Adaptive Role of the Epigenome in Three Deep-Sea Polychaetes.</title>
        <authorList>
            <person name="Perez M."/>
            <person name="Aroh O."/>
            <person name="Sun Y."/>
            <person name="Lan Y."/>
            <person name="Juniper S.K."/>
            <person name="Young C.R."/>
            <person name="Angers B."/>
            <person name="Qian P.Y."/>
        </authorList>
    </citation>
    <scope>NUCLEOTIDE SEQUENCE</scope>
    <source>
        <strain evidence="1">R07B-5</strain>
    </source>
</reference>
<accession>A0AAD9KPD3</accession>
<evidence type="ECO:0000313" key="1">
    <source>
        <dbReference type="EMBL" id="KAK2175249.1"/>
    </source>
</evidence>
<gene>
    <name evidence="1" type="ORF">NP493_742g01023</name>
</gene>
<comment type="caution">
    <text evidence="1">The sequence shown here is derived from an EMBL/GenBank/DDBJ whole genome shotgun (WGS) entry which is preliminary data.</text>
</comment>
<proteinExistence type="predicted"/>
<organism evidence="1 2">
    <name type="scientific">Ridgeia piscesae</name>
    <name type="common">Tubeworm</name>
    <dbReference type="NCBI Taxonomy" id="27915"/>
    <lineage>
        <taxon>Eukaryota</taxon>
        <taxon>Metazoa</taxon>
        <taxon>Spiralia</taxon>
        <taxon>Lophotrochozoa</taxon>
        <taxon>Annelida</taxon>
        <taxon>Polychaeta</taxon>
        <taxon>Sedentaria</taxon>
        <taxon>Canalipalpata</taxon>
        <taxon>Sabellida</taxon>
        <taxon>Siboglinidae</taxon>
        <taxon>Ridgeia</taxon>
    </lineage>
</organism>
<dbReference type="EMBL" id="JAODUO010000741">
    <property type="protein sequence ID" value="KAK2175249.1"/>
    <property type="molecule type" value="Genomic_DNA"/>
</dbReference>
<evidence type="ECO:0000313" key="2">
    <source>
        <dbReference type="Proteomes" id="UP001209878"/>
    </source>
</evidence>
<dbReference type="Proteomes" id="UP001209878">
    <property type="component" value="Unassembled WGS sequence"/>
</dbReference>
<name>A0AAD9KPD3_RIDPI</name>